<feature type="repeat" description="WD" evidence="1">
    <location>
        <begin position="179"/>
        <end position="211"/>
    </location>
</feature>
<dbReference type="PANTHER" id="PTHR47822:SF2">
    <property type="entry name" value="F-BOX AND WD-40 DOMAIN PROTEIN 7"/>
    <property type="match status" value="1"/>
</dbReference>
<comment type="caution">
    <text evidence="4">The sequence shown here is derived from an EMBL/GenBank/DDBJ whole genome shotgun (WGS) entry which is preliminary data.</text>
</comment>
<feature type="region of interest" description="Disordered" evidence="2">
    <location>
        <begin position="1"/>
        <end position="26"/>
    </location>
</feature>
<dbReference type="SUPFAM" id="SSF50978">
    <property type="entry name" value="WD40 repeat-like"/>
    <property type="match status" value="1"/>
</dbReference>
<dbReference type="InterPro" id="IPR001680">
    <property type="entry name" value="WD40_rpt"/>
</dbReference>
<feature type="domain" description="Anaphase-promoting complex subunit 4-like WD40" evidence="3">
    <location>
        <begin position="72"/>
        <end position="121"/>
    </location>
</feature>
<evidence type="ECO:0000256" key="2">
    <source>
        <dbReference type="SAM" id="MobiDB-lite"/>
    </source>
</evidence>
<feature type="compositionally biased region" description="Basic and acidic residues" evidence="2">
    <location>
        <begin position="1"/>
        <end position="11"/>
    </location>
</feature>
<dbReference type="AlphaFoldDB" id="A0ABD0XKJ4"/>
<evidence type="ECO:0000313" key="4">
    <source>
        <dbReference type="EMBL" id="KAL0984494.1"/>
    </source>
</evidence>
<organism evidence="4 5">
    <name type="scientific">Umbra pygmaea</name>
    <name type="common">Eastern mudminnow</name>
    <dbReference type="NCBI Taxonomy" id="75934"/>
    <lineage>
        <taxon>Eukaryota</taxon>
        <taxon>Metazoa</taxon>
        <taxon>Chordata</taxon>
        <taxon>Craniata</taxon>
        <taxon>Vertebrata</taxon>
        <taxon>Euteleostomi</taxon>
        <taxon>Actinopterygii</taxon>
        <taxon>Neopterygii</taxon>
        <taxon>Teleostei</taxon>
        <taxon>Protacanthopterygii</taxon>
        <taxon>Esociformes</taxon>
        <taxon>Umbridae</taxon>
        <taxon>Umbra</taxon>
    </lineage>
</organism>
<evidence type="ECO:0000313" key="5">
    <source>
        <dbReference type="Proteomes" id="UP001557470"/>
    </source>
</evidence>
<dbReference type="EMBL" id="JAGEUA010000004">
    <property type="protein sequence ID" value="KAL0984494.1"/>
    <property type="molecule type" value="Genomic_DNA"/>
</dbReference>
<dbReference type="Proteomes" id="UP001557470">
    <property type="component" value="Unassembled WGS sequence"/>
</dbReference>
<accession>A0ABD0XKJ4</accession>
<dbReference type="PANTHER" id="PTHR47822">
    <property type="entry name" value="CARBOHYDRATE BINDING DOMAIN CONTAINING PROTEIN"/>
    <property type="match status" value="1"/>
</dbReference>
<dbReference type="Pfam" id="PF00400">
    <property type="entry name" value="WD40"/>
    <property type="match status" value="1"/>
</dbReference>
<sequence>MDSDTTIDHGSEIYPNDDDTKSEPDLDTQIGIEKCKGPQSDVYQEDLFQTTSHIKPKTDGDLHIHCVLDCRSEVMSCQFNNEGTLLAVGLNNGAIKLYRVENGLFVQTLRDSSCSLTSLPVTALRFTLSTQSHCHLLATYASGYVRSWYLWGGDCVWAVREVEDYGSGEGKGVQRQTLSLSMSPSGDKAATGGSDSAIHLYDLSTHQRLMTCKASSSRSLMDGHRFHIFALTFHPEKETEFISGGWDNTIQFWDTRQQRSVRMLSGPHVCGETLQIDSNVNHILSGSWRKNNALEIWDYGSGQKVTEVPQGESKTYTCHWLGQDHIVAAGSQLNMLSVINRRTMMTESRLLGLSSAVFASSLCLAGKWSGLIAASSGTRVWLLERRSRQSKLDLSEEIK</sequence>
<evidence type="ECO:0000259" key="3">
    <source>
        <dbReference type="Pfam" id="PF12894"/>
    </source>
</evidence>
<dbReference type="InterPro" id="IPR015943">
    <property type="entry name" value="WD40/YVTN_repeat-like_dom_sf"/>
</dbReference>
<dbReference type="InterPro" id="IPR024977">
    <property type="entry name" value="Apc4-like_WD40_dom"/>
</dbReference>
<reference evidence="4 5" key="1">
    <citation type="submission" date="2024-06" db="EMBL/GenBank/DDBJ databases">
        <authorList>
            <person name="Pan Q."/>
            <person name="Wen M."/>
            <person name="Jouanno E."/>
            <person name="Zahm M."/>
            <person name="Klopp C."/>
            <person name="Cabau C."/>
            <person name="Louis A."/>
            <person name="Berthelot C."/>
            <person name="Parey E."/>
            <person name="Roest Crollius H."/>
            <person name="Montfort J."/>
            <person name="Robinson-Rechavi M."/>
            <person name="Bouchez O."/>
            <person name="Lampietro C."/>
            <person name="Lopez Roques C."/>
            <person name="Donnadieu C."/>
            <person name="Postlethwait J."/>
            <person name="Bobe J."/>
            <person name="Verreycken H."/>
            <person name="Guiguen Y."/>
        </authorList>
    </citation>
    <scope>NUCLEOTIDE SEQUENCE [LARGE SCALE GENOMIC DNA]</scope>
    <source>
        <strain evidence="4">Up_M1</strain>
        <tissue evidence="4">Testis</tissue>
    </source>
</reference>
<keyword evidence="1" id="KW-0853">WD repeat</keyword>
<dbReference type="PROSITE" id="PS50082">
    <property type="entry name" value="WD_REPEATS_2"/>
    <property type="match status" value="2"/>
</dbReference>
<name>A0ABD0XKJ4_UMBPY</name>
<protein>
    <recommendedName>
        <fullName evidence="3">Anaphase-promoting complex subunit 4-like WD40 domain-containing protein</fullName>
    </recommendedName>
</protein>
<dbReference type="SMART" id="SM00320">
    <property type="entry name" value="WD40"/>
    <property type="match status" value="5"/>
</dbReference>
<keyword evidence="5" id="KW-1185">Reference proteome</keyword>
<feature type="repeat" description="WD" evidence="1">
    <location>
        <begin position="221"/>
        <end position="263"/>
    </location>
</feature>
<evidence type="ECO:0000256" key="1">
    <source>
        <dbReference type="PROSITE-ProRule" id="PRU00221"/>
    </source>
</evidence>
<dbReference type="Pfam" id="PF12894">
    <property type="entry name" value="ANAPC4_WD40"/>
    <property type="match status" value="1"/>
</dbReference>
<proteinExistence type="predicted"/>
<dbReference type="PROSITE" id="PS50294">
    <property type="entry name" value="WD_REPEATS_REGION"/>
    <property type="match status" value="1"/>
</dbReference>
<feature type="region of interest" description="Disordered" evidence="2">
    <location>
        <begin position="167"/>
        <end position="191"/>
    </location>
</feature>
<feature type="compositionally biased region" description="Polar residues" evidence="2">
    <location>
        <begin position="174"/>
        <end position="184"/>
    </location>
</feature>
<dbReference type="InterPro" id="IPR036322">
    <property type="entry name" value="WD40_repeat_dom_sf"/>
</dbReference>
<dbReference type="Gene3D" id="2.130.10.10">
    <property type="entry name" value="YVTN repeat-like/Quinoprotein amine dehydrogenase"/>
    <property type="match status" value="3"/>
</dbReference>
<gene>
    <name evidence="4" type="ORF">UPYG_G00142210</name>
</gene>